<dbReference type="InterPro" id="IPR012131">
    <property type="entry name" value="Hstdl_DH"/>
</dbReference>
<keyword evidence="5" id="KW-0520">NAD</keyword>
<dbReference type="AlphaFoldDB" id="A0A212JVI9"/>
<feature type="binding site" evidence="5 9">
    <location>
        <position position="432"/>
    </location>
    <ligand>
        <name>Zn(2+)</name>
        <dbReference type="ChEBI" id="CHEBI:29105"/>
    </ligand>
</feature>
<dbReference type="HAMAP" id="MF_01024">
    <property type="entry name" value="HisD"/>
    <property type="match status" value="1"/>
</dbReference>
<feature type="binding site" evidence="5 9">
    <location>
        <position position="271"/>
    </location>
    <ligand>
        <name>Zn(2+)</name>
        <dbReference type="ChEBI" id="CHEBI:29105"/>
    </ligand>
</feature>
<comment type="cofactor">
    <cofactor evidence="5 9">
        <name>Zn(2+)</name>
        <dbReference type="ChEBI" id="CHEBI:29105"/>
    </cofactor>
    <text evidence="5 9">Binds 1 zinc ion per subunit.</text>
</comment>
<feature type="binding site" evidence="5 8">
    <location>
        <position position="271"/>
    </location>
    <ligand>
        <name>substrate</name>
    </ligand>
</feature>
<dbReference type="GO" id="GO:0004399">
    <property type="term" value="F:histidinol dehydrogenase activity"/>
    <property type="evidence" value="ECO:0007669"/>
    <property type="project" value="UniProtKB-UniRule"/>
</dbReference>
<feature type="binding site" evidence="5 8">
    <location>
        <position position="274"/>
    </location>
    <ligand>
        <name>substrate</name>
    </ligand>
</feature>
<dbReference type="PROSITE" id="PS00611">
    <property type="entry name" value="HISOL_DEHYDROGENASE"/>
    <property type="match status" value="1"/>
</dbReference>
<evidence type="ECO:0000313" key="11">
    <source>
        <dbReference type="EMBL" id="SBW03413.1"/>
    </source>
</evidence>
<dbReference type="PANTHER" id="PTHR21256:SF2">
    <property type="entry name" value="HISTIDINE BIOSYNTHESIS TRIFUNCTIONAL PROTEIN"/>
    <property type="match status" value="1"/>
</dbReference>
<evidence type="ECO:0000256" key="7">
    <source>
        <dbReference type="PIRSR" id="PIRSR000099-1"/>
    </source>
</evidence>
<comment type="pathway">
    <text evidence="5">Amino-acid biosynthesis; L-histidine biosynthesis; L-histidine from 5-phospho-alpha-D-ribose 1-diphosphate: step 9/9.</text>
</comment>
<dbReference type="PRINTS" id="PR00083">
    <property type="entry name" value="HOLDHDRGNASE"/>
</dbReference>
<evidence type="ECO:0000256" key="10">
    <source>
        <dbReference type="RuleBase" id="RU004175"/>
    </source>
</evidence>
<dbReference type="UniPathway" id="UPA00031">
    <property type="reaction ID" value="UER00014"/>
</dbReference>
<dbReference type="EMBL" id="FLUQ01000002">
    <property type="protein sequence ID" value="SBW03413.1"/>
    <property type="molecule type" value="Genomic_DNA"/>
</dbReference>
<dbReference type="GO" id="GO:0008270">
    <property type="term" value="F:zinc ion binding"/>
    <property type="evidence" value="ECO:0007669"/>
    <property type="project" value="UniProtKB-UniRule"/>
</dbReference>
<feature type="active site" description="Proton acceptor" evidence="5 7">
    <location>
        <position position="339"/>
    </location>
</feature>
<comment type="similarity">
    <text evidence="1 5 6 10">Belongs to the histidinol dehydrogenase family.</text>
</comment>
<protein>
    <recommendedName>
        <fullName evidence="5">Histidinol dehydrogenase</fullName>
        <shortName evidence="5">HDH</shortName>
        <ecNumber evidence="5">1.1.1.23</ecNumber>
    </recommendedName>
</protein>
<dbReference type="Pfam" id="PF00815">
    <property type="entry name" value="Histidinol_dh"/>
    <property type="match status" value="1"/>
</dbReference>
<evidence type="ECO:0000256" key="5">
    <source>
        <dbReference type="HAMAP-Rule" id="MF_01024"/>
    </source>
</evidence>
<evidence type="ECO:0000256" key="9">
    <source>
        <dbReference type="PIRSR" id="PIRSR000099-4"/>
    </source>
</evidence>
<feature type="binding site" evidence="5 8">
    <location>
        <position position="432"/>
    </location>
    <ligand>
        <name>substrate</name>
    </ligand>
</feature>
<feature type="binding site" evidence="5 9">
    <location>
        <position position="373"/>
    </location>
    <ligand>
        <name>Zn(2+)</name>
        <dbReference type="ChEBI" id="CHEBI:29105"/>
    </ligand>
</feature>
<keyword evidence="5" id="KW-0368">Histidine biosynthesis</keyword>
<dbReference type="GO" id="GO:0005829">
    <property type="term" value="C:cytosol"/>
    <property type="evidence" value="ECO:0007669"/>
    <property type="project" value="TreeGrafter"/>
</dbReference>
<dbReference type="EC" id="1.1.1.23" evidence="5"/>
<evidence type="ECO:0000256" key="6">
    <source>
        <dbReference type="PIRNR" id="PIRNR000099"/>
    </source>
</evidence>
<proteinExistence type="inferred from homology"/>
<dbReference type="InterPro" id="IPR001692">
    <property type="entry name" value="Histidinol_DH_CS"/>
</dbReference>
<feature type="binding site" evidence="5 9">
    <location>
        <position position="274"/>
    </location>
    <ligand>
        <name>Zn(2+)</name>
        <dbReference type="ChEBI" id="CHEBI:29105"/>
    </ligand>
</feature>
<evidence type="ECO:0000256" key="3">
    <source>
        <dbReference type="ARBA" id="ARBA00022833"/>
    </source>
</evidence>
<evidence type="ECO:0000256" key="2">
    <source>
        <dbReference type="ARBA" id="ARBA00022723"/>
    </source>
</evidence>
<feature type="binding site" evidence="5 8">
    <location>
        <position position="427"/>
    </location>
    <ligand>
        <name>substrate</name>
    </ligand>
</feature>
<dbReference type="CDD" id="cd06572">
    <property type="entry name" value="Histidinol_dh"/>
    <property type="match status" value="1"/>
</dbReference>
<feature type="active site" description="Proton acceptor" evidence="5 7">
    <location>
        <position position="340"/>
    </location>
</feature>
<dbReference type="NCBIfam" id="TIGR00069">
    <property type="entry name" value="hisD"/>
    <property type="match status" value="1"/>
</dbReference>
<dbReference type="SUPFAM" id="SSF53720">
    <property type="entry name" value="ALDH-like"/>
    <property type="match status" value="1"/>
</dbReference>
<organism evidence="11">
    <name type="scientific">uncultured delta proteobacterium</name>
    <dbReference type="NCBI Taxonomy" id="34034"/>
    <lineage>
        <taxon>Bacteria</taxon>
        <taxon>Deltaproteobacteria</taxon>
        <taxon>environmental samples</taxon>
    </lineage>
</organism>
<keyword evidence="2 5" id="KW-0479">Metal-binding</keyword>
<dbReference type="PANTHER" id="PTHR21256">
    <property type="entry name" value="HISTIDINOL DEHYDROGENASE HDH"/>
    <property type="match status" value="1"/>
</dbReference>
<keyword evidence="3 5" id="KW-0862">Zinc</keyword>
<feature type="binding site" evidence="5 8">
    <location>
        <position position="340"/>
    </location>
    <ligand>
        <name>substrate</name>
    </ligand>
</feature>
<comment type="caution">
    <text evidence="5">Lacks conserved residue(s) required for the propagation of feature annotation.</text>
</comment>
<keyword evidence="4 5" id="KW-0560">Oxidoreductase</keyword>
<dbReference type="InterPro" id="IPR022695">
    <property type="entry name" value="Histidinol_DH_monofunct"/>
</dbReference>
<reference evidence="11" key="1">
    <citation type="submission" date="2016-04" db="EMBL/GenBank/DDBJ databases">
        <authorList>
            <person name="Evans L.H."/>
            <person name="Alamgir A."/>
            <person name="Owens N."/>
            <person name="Weber N.D."/>
            <person name="Virtaneva K."/>
            <person name="Barbian K."/>
            <person name="Babar A."/>
            <person name="Rosenke K."/>
        </authorList>
    </citation>
    <scope>NUCLEOTIDE SEQUENCE</scope>
    <source>
        <strain evidence="11">86</strain>
    </source>
</reference>
<sequence length="441" mass="46379">MSEKPCATYSFAAAAQAAELIARLASRTAADGEDTARTEAAVRDILRNVRDNGLPAVVEYTRKYDCPTFTPGMFAIPPELLREAAQSIPASDRDIIREAARRIRTFHEAQKEKNWFMTDPYGALLGQVLTPLDRVGLYVPGGRGGETPLISSLLMNAIPAQVAGVDEIAVVSPPGPDGSVSSYILAAAYELGIAEVYACGSAWAVAALAYGADSLAPVDLVAGPGNIWVTTAKKLLLGKIGIDMLAGPSEICVIADSTAHPAWVAADMLSQAEHDPLASAVCITTDPAMAEAVQAELARQMETLPRADIAAKSLAGWGALVVVPDLATAAQVANMIAPEHLEIAVADPWPVAGRIRHAGAMFLGNYAAESVGDYFAGPNHVLPTMGTARFSSGLSVATFCKKSNVIRVSESFTREHAGSIARLARLEGLEAHARAVEARLK</sequence>
<dbReference type="GO" id="GO:0051287">
    <property type="term" value="F:NAD binding"/>
    <property type="evidence" value="ECO:0007669"/>
    <property type="project" value="InterPro"/>
</dbReference>
<dbReference type="PIRSF" id="PIRSF000099">
    <property type="entry name" value="Histidinol_dh"/>
    <property type="match status" value="1"/>
</dbReference>
<dbReference type="FunFam" id="3.40.50.1980:FF:000001">
    <property type="entry name" value="Histidinol dehydrogenase"/>
    <property type="match status" value="1"/>
</dbReference>
<name>A0A212JVI9_9DELT</name>
<dbReference type="Gene3D" id="1.20.5.1300">
    <property type="match status" value="1"/>
</dbReference>
<comment type="function">
    <text evidence="5">Catalyzes the sequential NAD-dependent oxidations of L-histidinol to L-histidinaldehyde and then to L-histidine.</text>
</comment>
<evidence type="ECO:0000256" key="8">
    <source>
        <dbReference type="PIRSR" id="PIRSR000099-3"/>
    </source>
</evidence>
<comment type="catalytic activity">
    <reaction evidence="5">
        <text>L-histidinol + 2 NAD(+) + H2O = L-histidine + 2 NADH + 3 H(+)</text>
        <dbReference type="Rhea" id="RHEA:20641"/>
        <dbReference type="ChEBI" id="CHEBI:15377"/>
        <dbReference type="ChEBI" id="CHEBI:15378"/>
        <dbReference type="ChEBI" id="CHEBI:57540"/>
        <dbReference type="ChEBI" id="CHEBI:57595"/>
        <dbReference type="ChEBI" id="CHEBI:57699"/>
        <dbReference type="ChEBI" id="CHEBI:57945"/>
        <dbReference type="EC" id="1.1.1.23"/>
    </reaction>
</comment>
<feature type="binding site" evidence="5 8">
    <location>
        <position position="373"/>
    </location>
    <ligand>
        <name>substrate</name>
    </ligand>
</feature>
<keyword evidence="5" id="KW-0028">Amino-acid biosynthesis</keyword>
<evidence type="ECO:0000256" key="1">
    <source>
        <dbReference type="ARBA" id="ARBA00010178"/>
    </source>
</evidence>
<dbReference type="GO" id="GO:0000105">
    <property type="term" value="P:L-histidine biosynthetic process"/>
    <property type="evidence" value="ECO:0007669"/>
    <property type="project" value="UniProtKB-UniRule"/>
</dbReference>
<feature type="binding site" evidence="5 8">
    <location>
        <position position="249"/>
    </location>
    <ligand>
        <name>substrate</name>
    </ligand>
</feature>
<dbReference type="Gene3D" id="3.40.50.1980">
    <property type="entry name" value="Nitrogenase molybdenum iron protein domain"/>
    <property type="match status" value="2"/>
</dbReference>
<dbReference type="InterPro" id="IPR016161">
    <property type="entry name" value="Ald_DH/histidinol_DH"/>
</dbReference>
<gene>
    <name evidence="5 11" type="primary">hisD</name>
    <name evidence="11" type="ORF">KL86DPRO_20139</name>
</gene>
<accession>A0A212JVI9</accession>
<evidence type="ECO:0000256" key="4">
    <source>
        <dbReference type="ARBA" id="ARBA00023002"/>
    </source>
</evidence>